<dbReference type="Gene3D" id="1.10.10.10">
    <property type="entry name" value="Winged helix-like DNA-binding domain superfamily/Winged helix DNA-binding domain"/>
    <property type="match status" value="1"/>
</dbReference>
<dbReference type="GO" id="GO:0003677">
    <property type="term" value="F:DNA binding"/>
    <property type="evidence" value="ECO:0007669"/>
    <property type="project" value="UniProtKB-KW"/>
</dbReference>
<dbReference type="PROSITE" id="PS50931">
    <property type="entry name" value="HTH_LYSR"/>
    <property type="match status" value="1"/>
</dbReference>
<dbReference type="STRING" id="1299998.AUL39_06530"/>
<organism evidence="6 7">
    <name type="scientific">Tractidigestivibacter scatoligenes</name>
    <name type="common">Olsenella scatoligenes</name>
    <dbReference type="NCBI Taxonomy" id="1299998"/>
    <lineage>
        <taxon>Bacteria</taxon>
        <taxon>Bacillati</taxon>
        <taxon>Actinomycetota</taxon>
        <taxon>Coriobacteriia</taxon>
        <taxon>Coriobacteriales</taxon>
        <taxon>Atopobiaceae</taxon>
        <taxon>Tractidigestivibacter</taxon>
    </lineage>
</organism>
<dbReference type="InterPro" id="IPR036390">
    <property type="entry name" value="WH_DNA-bd_sf"/>
</dbReference>
<dbReference type="OrthoDB" id="3183195at2"/>
<gene>
    <name evidence="6" type="ORF">AUL39_06530</name>
</gene>
<dbReference type="AlphaFoldDB" id="A0A100YVT7"/>
<keyword evidence="7" id="KW-1185">Reference proteome</keyword>
<keyword evidence="4" id="KW-0804">Transcription</keyword>
<dbReference type="InterPro" id="IPR050950">
    <property type="entry name" value="HTH-type_LysR_regulators"/>
</dbReference>
<comment type="similarity">
    <text evidence="1">Belongs to the LysR transcriptional regulatory family.</text>
</comment>
<dbReference type="InterPro" id="IPR000847">
    <property type="entry name" value="LysR_HTH_N"/>
</dbReference>
<evidence type="ECO:0000256" key="1">
    <source>
        <dbReference type="ARBA" id="ARBA00009437"/>
    </source>
</evidence>
<name>A0A100YVT7_TRASO</name>
<evidence type="ECO:0000256" key="3">
    <source>
        <dbReference type="ARBA" id="ARBA00023125"/>
    </source>
</evidence>
<evidence type="ECO:0000256" key="4">
    <source>
        <dbReference type="ARBA" id="ARBA00023163"/>
    </source>
</evidence>
<dbReference type="RefSeq" id="WP_059054776.1">
    <property type="nucleotide sequence ID" value="NZ_LOJF01000009.1"/>
</dbReference>
<sequence>MNFQTMDYFVAVAEERSFTRAAALMHVSQQTLSASVAAAERELGVRLVERTVPLTLTYAGEEFLGYARRFQAEQRTMGQEFRDIAHNDRGRIRVGVTATRGHIIMPRAIAMYQRAHPHISIALFEGENDELVDELGEGRLDMVVATVAERMPGLVVHQLFREEVVLIVARSLLEDLYGEEAEAVAEECEATGSIAGLAACPFLMMGEKDVPGEFSRRKLAEASISPEVRVVSKNSETLMALSLRGVGACFVPSELVATTFADPAAAGMRVIHLGEEMSYPLSVAWRSSAHVWSAILGFDQVLRQQFADGSRMT</sequence>
<dbReference type="EMBL" id="LOJF01000009">
    <property type="protein sequence ID" value="KUH58627.1"/>
    <property type="molecule type" value="Genomic_DNA"/>
</dbReference>
<feature type="domain" description="HTH lysR-type" evidence="5">
    <location>
        <begin position="1"/>
        <end position="57"/>
    </location>
</feature>
<evidence type="ECO:0000259" key="5">
    <source>
        <dbReference type="PROSITE" id="PS50931"/>
    </source>
</evidence>
<dbReference type="GO" id="GO:0003700">
    <property type="term" value="F:DNA-binding transcription factor activity"/>
    <property type="evidence" value="ECO:0007669"/>
    <property type="project" value="InterPro"/>
</dbReference>
<dbReference type="InterPro" id="IPR005119">
    <property type="entry name" value="LysR_subst-bd"/>
</dbReference>
<dbReference type="SUPFAM" id="SSF46785">
    <property type="entry name" value="Winged helix' DNA-binding domain"/>
    <property type="match status" value="1"/>
</dbReference>
<dbReference type="Pfam" id="PF00126">
    <property type="entry name" value="HTH_1"/>
    <property type="match status" value="1"/>
</dbReference>
<proteinExistence type="inferred from homology"/>
<protein>
    <submittedName>
        <fullName evidence="6">LysR family transcriptional regulator</fullName>
    </submittedName>
</protein>
<dbReference type="Pfam" id="PF03466">
    <property type="entry name" value="LysR_substrate"/>
    <property type="match status" value="1"/>
</dbReference>
<reference evidence="6 7" key="1">
    <citation type="submission" date="2015-12" db="EMBL/GenBank/DDBJ databases">
        <title>Draft Genome Sequence of Olsenella scatoligenes SK9K4T; a Producer of 3-Methylindole- (skatole) and 4-Methylphenol- (p-cresol) Isolated from Pig Feces.</title>
        <authorList>
            <person name="Li X."/>
            <person name="Borg B."/>
            <person name="Canibe N."/>
        </authorList>
    </citation>
    <scope>NUCLEOTIDE SEQUENCE [LARGE SCALE GENOMIC DNA]</scope>
    <source>
        <strain evidence="6 7">SK9K4</strain>
    </source>
</reference>
<keyword evidence="2" id="KW-0805">Transcription regulation</keyword>
<dbReference type="Proteomes" id="UP000054078">
    <property type="component" value="Unassembled WGS sequence"/>
</dbReference>
<dbReference type="PANTHER" id="PTHR30419">
    <property type="entry name" value="HTH-TYPE TRANSCRIPTIONAL REGULATOR YBHD"/>
    <property type="match status" value="1"/>
</dbReference>
<dbReference type="SUPFAM" id="SSF53850">
    <property type="entry name" value="Periplasmic binding protein-like II"/>
    <property type="match status" value="1"/>
</dbReference>
<evidence type="ECO:0000256" key="2">
    <source>
        <dbReference type="ARBA" id="ARBA00023015"/>
    </source>
</evidence>
<dbReference type="CDD" id="cd05466">
    <property type="entry name" value="PBP2_LTTR_substrate"/>
    <property type="match status" value="1"/>
</dbReference>
<accession>A0A100YVT7</accession>
<evidence type="ECO:0000313" key="6">
    <source>
        <dbReference type="EMBL" id="KUH58627.1"/>
    </source>
</evidence>
<keyword evidence="3" id="KW-0238">DNA-binding</keyword>
<dbReference type="Gene3D" id="3.40.190.290">
    <property type="match status" value="1"/>
</dbReference>
<evidence type="ECO:0000313" key="7">
    <source>
        <dbReference type="Proteomes" id="UP000054078"/>
    </source>
</evidence>
<dbReference type="InterPro" id="IPR036388">
    <property type="entry name" value="WH-like_DNA-bd_sf"/>
</dbReference>
<comment type="caution">
    <text evidence="6">The sequence shown here is derived from an EMBL/GenBank/DDBJ whole genome shotgun (WGS) entry which is preliminary data.</text>
</comment>
<dbReference type="GO" id="GO:0005829">
    <property type="term" value="C:cytosol"/>
    <property type="evidence" value="ECO:0007669"/>
    <property type="project" value="TreeGrafter"/>
</dbReference>